<evidence type="ECO:0000256" key="3">
    <source>
        <dbReference type="ARBA" id="ARBA00022679"/>
    </source>
</evidence>
<gene>
    <name evidence="8" type="ORF">OEZ85_013021</name>
</gene>
<feature type="domain" description="SAM-dependent MTase TRM10-type" evidence="7">
    <location>
        <begin position="41"/>
        <end position="240"/>
    </location>
</feature>
<dbReference type="Gene3D" id="3.40.1280.30">
    <property type="match status" value="1"/>
</dbReference>
<dbReference type="CDD" id="cd18089">
    <property type="entry name" value="SPOUT_Trm10-like"/>
    <property type="match status" value="1"/>
</dbReference>
<keyword evidence="4" id="KW-0949">S-adenosyl-L-methionine</keyword>
<evidence type="ECO:0000256" key="4">
    <source>
        <dbReference type="ARBA" id="ARBA00022691"/>
    </source>
</evidence>
<protein>
    <recommendedName>
        <fullName evidence="1">tRNA (guanine(9)-N(1))-methyltransferase</fullName>
        <ecNumber evidence="1">2.1.1.221</ecNumber>
    </recommendedName>
</protein>
<name>A0ABY8U7D5_TETOB</name>
<dbReference type="EC" id="2.1.1.221" evidence="1"/>
<dbReference type="InterPro" id="IPR028564">
    <property type="entry name" value="MT_TRM10-typ"/>
</dbReference>
<evidence type="ECO:0000256" key="1">
    <source>
        <dbReference type="ARBA" id="ARBA00012797"/>
    </source>
</evidence>
<feature type="region of interest" description="Disordered" evidence="6">
    <location>
        <begin position="236"/>
        <end position="257"/>
    </location>
</feature>
<comment type="catalytic activity">
    <reaction evidence="5">
        <text>guanosine(9) in tRNA + S-adenosyl-L-methionine = N(1)-methylguanosine(9) in tRNA + S-adenosyl-L-homocysteine + H(+)</text>
        <dbReference type="Rhea" id="RHEA:43156"/>
        <dbReference type="Rhea" id="RHEA-COMP:10367"/>
        <dbReference type="Rhea" id="RHEA-COMP:10368"/>
        <dbReference type="ChEBI" id="CHEBI:15378"/>
        <dbReference type="ChEBI" id="CHEBI:57856"/>
        <dbReference type="ChEBI" id="CHEBI:59789"/>
        <dbReference type="ChEBI" id="CHEBI:73542"/>
        <dbReference type="ChEBI" id="CHEBI:74269"/>
        <dbReference type="EC" id="2.1.1.221"/>
    </reaction>
</comment>
<keyword evidence="9" id="KW-1185">Reference proteome</keyword>
<dbReference type="InterPro" id="IPR007356">
    <property type="entry name" value="tRNA_m1G_MeTrfase_euk"/>
</dbReference>
<dbReference type="PANTHER" id="PTHR13563:SF13">
    <property type="entry name" value="TRNA METHYLTRANSFERASE 10 HOMOLOG A"/>
    <property type="match status" value="1"/>
</dbReference>
<proteinExistence type="predicted"/>
<dbReference type="EMBL" id="CP126214">
    <property type="protein sequence ID" value="WIA16322.1"/>
    <property type="molecule type" value="Genomic_DNA"/>
</dbReference>
<accession>A0ABY8U7D5</accession>
<evidence type="ECO:0000256" key="5">
    <source>
        <dbReference type="ARBA" id="ARBA00048434"/>
    </source>
</evidence>
<reference evidence="8 9" key="1">
    <citation type="submission" date="2023-05" db="EMBL/GenBank/DDBJ databases">
        <title>A 100% complete, gapless, phased diploid assembly of the Scenedesmus obliquus UTEX 3031 genome.</title>
        <authorList>
            <person name="Biondi T.C."/>
            <person name="Hanschen E.R."/>
            <person name="Kwon T."/>
            <person name="Eng W."/>
            <person name="Kruse C.P.S."/>
            <person name="Koehler S.I."/>
            <person name="Kunde Y."/>
            <person name="Gleasner C.D."/>
            <person name="You Mak K.T."/>
            <person name="Polle J."/>
            <person name="Hovde B.T."/>
            <person name="Starkenburg S.R."/>
        </authorList>
    </citation>
    <scope>NUCLEOTIDE SEQUENCE [LARGE SCALE GENOMIC DNA]</scope>
    <source>
        <strain evidence="8 9">DOE0152z</strain>
    </source>
</reference>
<keyword evidence="2" id="KW-0489">Methyltransferase</keyword>
<keyword evidence="3" id="KW-0808">Transferase</keyword>
<evidence type="ECO:0000313" key="8">
    <source>
        <dbReference type="EMBL" id="WIA16322.1"/>
    </source>
</evidence>
<dbReference type="Proteomes" id="UP001244341">
    <property type="component" value="Chromosome 7b"/>
</dbReference>
<evidence type="ECO:0000313" key="9">
    <source>
        <dbReference type="Proteomes" id="UP001244341"/>
    </source>
</evidence>
<organism evidence="8 9">
    <name type="scientific">Tetradesmus obliquus</name>
    <name type="common">Green alga</name>
    <name type="synonym">Acutodesmus obliquus</name>
    <dbReference type="NCBI Taxonomy" id="3088"/>
    <lineage>
        <taxon>Eukaryota</taxon>
        <taxon>Viridiplantae</taxon>
        <taxon>Chlorophyta</taxon>
        <taxon>core chlorophytes</taxon>
        <taxon>Chlorophyceae</taxon>
        <taxon>CS clade</taxon>
        <taxon>Sphaeropleales</taxon>
        <taxon>Scenedesmaceae</taxon>
        <taxon>Tetradesmus</taxon>
    </lineage>
</organism>
<dbReference type="InterPro" id="IPR038459">
    <property type="entry name" value="MT_TRM10-typ_sf"/>
</dbReference>
<sequence length="257" mass="28069">MRHERDRSNRRQRLQQLKATEEAQLAELPTAARAAYEAEATTLRIAAAKQQQADLQHALQHGLKRAAADSSREVRSLAKQIELSVSLNRRSSQPVALTVTSFTGHLATFAQHMGANSWPINKHTEHVLQLLPPEQLVVLSPDADEPLQELKPNKVYVIGGIVDRSVCKGLTAGFGVRHGVQTVRLPVAEYAGQLGLGFAGASTRPVLNVSDVVVALVEFNRTGDWVHALQQALPARKRRGSADRKQQTQAVVAASRL</sequence>
<evidence type="ECO:0000256" key="2">
    <source>
        <dbReference type="ARBA" id="ARBA00022603"/>
    </source>
</evidence>
<evidence type="ECO:0000259" key="7">
    <source>
        <dbReference type="PROSITE" id="PS51675"/>
    </source>
</evidence>
<dbReference type="PROSITE" id="PS51675">
    <property type="entry name" value="SAM_MT_TRM10"/>
    <property type="match status" value="1"/>
</dbReference>
<dbReference type="PANTHER" id="PTHR13563">
    <property type="entry name" value="TRNA (GUANINE-9-) METHYLTRANSFERASE"/>
    <property type="match status" value="1"/>
</dbReference>
<evidence type="ECO:0000256" key="6">
    <source>
        <dbReference type="SAM" id="MobiDB-lite"/>
    </source>
</evidence>